<dbReference type="Proteomes" id="UP000245383">
    <property type="component" value="Unassembled WGS sequence"/>
</dbReference>
<keyword evidence="2" id="KW-1185">Reference proteome</keyword>
<comment type="caution">
    <text evidence="1">The sequence shown here is derived from an EMBL/GenBank/DDBJ whole genome shotgun (WGS) entry which is preliminary data.</text>
</comment>
<organism evidence="1 2">
    <name type="scientific">Smittium simulii</name>
    <dbReference type="NCBI Taxonomy" id="133385"/>
    <lineage>
        <taxon>Eukaryota</taxon>
        <taxon>Fungi</taxon>
        <taxon>Fungi incertae sedis</taxon>
        <taxon>Zoopagomycota</taxon>
        <taxon>Kickxellomycotina</taxon>
        <taxon>Harpellomycetes</taxon>
        <taxon>Harpellales</taxon>
        <taxon>Legeriomycetaceae</taxon>
        <taxon>Smittium</taxon>
    </lineage>
</organism>
<evidence type="ECO:0008006" key="3">
    <source>
        <dbReference type="Google" id="ProtNLM"/>
    </source>
</evidence>
<name>A0A2T9Y4Q5_9FUNG</name>
<gene>
    <name evidence="1" type="ORF">BB561_006394</name>
</gene>
<dbReference type="STRING" id="133385.A0A2T9Y4Q5"/>
<dbReference type="AlphaFoldDB" id="A0A2T9Y4Q5"/>
<evidence type="ECO:0000313" key="2">
    <source>
        <dbReference type="Proteomes" id="UP000245383"/>
    </source>
</evidence>
<protein>
    <recommendedName>
        <fullName evidence="3">Retrotransposon gag domain-containing protein</fullName>
    </recommendedName>
</protein>
<reference evidence="1 2" key="1">
    <citation type="journal article" date="2018" name="MBio">
        <title>Comparative Genomics Reveals the Core Gene Toolbox for the Fungus-Insect Symbiosis.</title>
        <authorList>
            <person name="Wang Y."/>
            <person name="Stata M."/>
            <person name="Wang W."/>
            <person name="Stajich J.E."/>
            <person name="White M.M."/>
            <person name="Moncalvo J.M."/>
        </authorList>
    </citation>
    <scope>NUCLEOTIDE SEQUENCE [LARGE SCALE GENOMIC DNA]</scope>
    <source>
        <strain evidence="1 2">SWE-8-4</strain>
    </source>
</reference>
<accession>A0A2T9Y4Q5</accession>
<dbReference type="OrthoDB" id="5588877at2759"/>
<proteinExistence type="predicted"/>
<dbReference type="EMBL" id="MBFR01000515">
    <property type="protein sequence ID" value="PVU87320.1"/>
    <property type="molecule type" value="Genomic_DNA"/>
</dbReference>
<sequence length="172" mass="20271">MTLFEGLPSRFRGEESDVDTSEIWMKKFNIVSMLKKWSDETKVSVFKLWLEGNAAKWLEKEESSSTNVKSMADWETDFLSEFKGNIKPQAGNLITLSQLNMEYGEHISKFNSRYREYLHTIPTKMYTPEWVKESYIASLNKIDSDVWWKIAQESDALTYTEVMKEAERLRNR</sequence>
<evidence type="ECO:0000313" key="1">
    <source>
        <dbReference type="EMBL" id="PVU87320.1"/>
    </source>
</evidence>